<accession>A0A5E4GKT6</accession>
<sequence length="168" mass="19104">MMMRKLTAVISPHQTLQLFLRMPFSCTIKRDISSELFAVLSSPKWEKHPSLRKLMPSISPSHVSSLFALKLDPKIAIDFFYWIARTRRFKHSVHSHSSLLLNLLIPNGLLAEAQKFRILMIKACSSPADARFVLDLLLQLNRGGGPKNPEPLQFKLTLVIQPDSNFIV</sequence>
<evidence type="ECO:0000313" key="3">
    <source>
        <dbReference type="Proteomes" id="UP000327085"/>
    </source>
</evidence>
<dbReference type="AlphaFoldDB" id="A0A5E4GKT6"/>
<dbReference type="EMBL" id="CABIKO010000932">
    <property type="protein sequence ID" value="VVA40191.1"/>
    <property type="molecule type" value="Genomic_DNA"/>
</dbReference>
<dbReference type="Proteomes" id="UP001054821">
    <property type="component" value="Chromosome 4"/>
</dbReference>
<protein>
    <submittedName>
        <fullName evidence="2">PREDICTED: pentatricopeptide repeat-containing</fullName>
    </submittedName>
</protein>
<name>A0A5E4GKT6_PRUDU</name>
<dbReference type="EMBL" id="JAJFAZ020000004">
    <property type="protein sequence ID" value="KAI5334731.1"/>
    <property type="molecule type" value="Genomic_DNA"/>
</dbReference>
<reference evidence="1 4" key="3">
    <citation type="journal article" date="2022" name="G3 (Bethesda)">
        <title>Whole-genome sequence and methylome profiling of the almond [Prunus dulcis (Mill.) D.A. Webb] cultivar 'Nonpareil'.</title>
        <authorList>
            <person name="D'Amico-Willman K.M."/>
            <person name="Ouma W.Z."/>
            <person name="Meulia T."/>
            <person name="Sideli G.M."/>
            <person name="Gradziel T.M."/>
            <person name="Fresnedo-Ramirez J."/>
        </authorList>
    </citation>
    <scope>NUCLEOTIDE SEQUENCE [LARGE SCALE GENOMIC DNA]</scope>
    <source>
        <strain evidence="1">Clone GOH B32 T37-40</strain>
    </source>
</reference>
<dbReference type="Gramene" id="VVA40191">
    <property type="protein sequence ID" value="VVA40191"/>
    <property type="gene ID" value="Prudul26B031993"/>
</dbReference>
<organism evidence="2 3">
    <name type="scientific">Prunus dulcis</name>
    <name type="common">Almond</name>
    <name type="synonym">Amygdalus dulcis</name>
    <dbReference type="NCBI Taxonomy" id="3755"/>
    <lineage>
        <taxon>Eukaryota</taxon>
        <taxon>Viridiplantae</taxon>
        <taxon>Streptophyta</taxon>
        <taxon>Embryophyta</taxon>
        <taxon>Tracheophyta</taxon>
        <taxon>Spermatophyta</taxon>
        <taxon>Magnoliopsida</taxon>
        <taxon>eudicotyledons</taxon>
        <taxon>Gunneridae</taxon>
        <taxon>Pentapetalae</taxon>
        <taxon>rosids</taxon>
        <taxon>fabids</taxon>
        <taxon>Rosales</taxon>
        <taxon>Rosaceae</taxon>
        <taxon>Amygdaloideae</taxon>
        <taxon>Amygdaleae</taxon>
        <taxon>Prunus</taxon>
    </lineage>
</organism>
<evidence type="ECO:0000313" key="1">
    <source>
        <dbReference type="EMBL" id="KAI5334731.1"/>
    </source>
</evidence>
<dbReference type="Proteomes" id="UP000327085">
    <property type="component" value="Chromosome 4"/>
</dbReference>
<proteinExistence type="predicted"/>
<keyword evidence="4" id="KW-1185">Reference proteome</keyword>
<reference evidence="2" key="1">
    <citation type="submission" date="2019-07" db="EMBL/GenBank/DDBJ databases">
        <authorList>
            <person name="Alioto T."/>
            <person name="Alioto T."/>
            <person name="Gomez Garrido J."/>
        </authorList>
    </citation>
    <scope>NUCLEOTIDE SEQUENCE</scope>
</reference>
<reference evidence="3" key="2">
    <citation type="journal article" date="2020" name="Plant J.">
        <title>Transposons played a major role in the diversification between the closely related almond and peach genomes: results from the almond genome sequence.</title>
        <authorList>
            <person name="Alioto T."/>
            <person name="Alexiou K.G."/>
            <person name="Bardil A."/>
            <person name="Barteri F."/>
            <person name="Castanera R."/>
            <person name="Cruz F."/>
            <person name="Dhingra A."/>
            <person name="Duval H."/>
            <person name="Fernandez I Marti A."/>
            <person name="Frias L."/>
            <person name="Galan B."/>
            <person name="Garcia J.L."/>
            <person name="Howad W."/>
            <person name="Gomez-Garrido J."/>
            <person name="Gut M."/>
            <person name="Julca I."/>
            <person name="Morata J."/>
            <person name="Puigdomenech P."/>
            <person name="Ribeca P."/>
            <person name="Rubio Cabetas M.J."/>
            <person name="Vlasova A."/>
            <person name="Wirthensohn M."/>
            <person name="Garcia-Mas J."/>
            <person name="Gabaldon T."/>
            <person name="Casacuberta J.M."/>
            <person name="Arus P."/>
        </authorList>
    </citation>
    <scope>NUCLEOTIDE SEQUENCE [LARGE SCALE GENOMIC DNA]</scope>
    <source>
        <strain evidence="3">cv. Texas</strain>
    </source>
</reference>
<gene>
    <name evidence="2" type="ORF">ALMOND_2B031993</name>
    <name evidence="1" type="ORF">L3X38_024864</name>
</gene>
<dbReference type="OMA" id="FYWIART"/>
<dbReference type="InParanoid" id="A0A5E4GKT6"/>
<evidence type="ECO:0000313" key="2">
    <source>
        <dbReference type="EMBL" id="VVA40191.1"/>
    </source>
</evidence>
<evidence type="ECO:0000313" key="4">
    <source>
        <dbReference type="Proteomes" id="UP001054821"/>
    </source>
</evidence>